<keyword evidence="4" id="KW-0456">Lyase</keyword>
<dbReference type="Gene3D" id="3.40.190.10">
    <property type="entry name" value="Periplasmic binding protein-like II"/>
    <property type="match status" value="2"/>
</dbReference>
<gene>
    <name evidence="7" type="ORF">METZ01_LOCUS132948</name>
</gene>
<evidence type="ECO:0000256" key="4">
    <source>
        <dbReference type="ARBA" id="ARBA00023239"/>
    </source>
</evidence>
<keyword evidence="3" id="KW-0584">Phenylalanine biosynthesis</keyword>
<dbReference type="PROSITE" id="PS51171">
    <property type="entry name" value="PREPHENATE_DEHYDR_3"/>
    <property type="match status" value="1"/>
</dbReference>
<evidence type="ECO:0000256" key="3">
    <source>
        <dbReference type="ARBA" id="ARBA00023222"/>
    </source>
</evidence>
<dbReference type="GO" id="GO:0009094">
    <property type="term" value="P:L-phenylalanine biosynthetic process"/>
    <property type="evidence" value="ECO:0007669"/>
    <property type="project" value="UniProtKB-KW"/>
</dbReference>
<dbReference type="PANTHER" id="PTHR21022:SF19">
    <property type="entry name" value="PREPHENATE DEHYDRATASE-RELATED"/>
    <property type="match status" value="1"/>
</dbReference>
<comment type="pathway">
    <text evidence="5">Amino-acid biosynthesis.</text>
</comment>
<proteinExistence type="predicted"/>
<evidence type="ECO:0000256" key="2">
    <source>
        <dbReference type="ARBA" id="ARBA00023141"/>
    </source>
</evidence>
<dbReference type="PANTHER" id="PTHR21022">
    <property type="entry name" value="PREPHENATE DEHYDRATASE P PROTEIN"/>
    <property type="match status" value="1"/>
</dbReference>
<dbReference type="AlphaFoldDB" id="A0A381YT22"/>
<keyword evidence="2" id="KW-0057">Aromatic amino acid biosynthesis</keyword>
<protein>
    <recommendedName>
        <fullName evidence="6">Prephenate dehydratase domain-containing protein</fullName>
    </recommendedName>
</protein>
<keyword evidence="1" id="KW-0028">Amino-acid biosynthesis</keyword>
<reference evidence="7" key="1">
    <citation type="submission" date="2018-05" db="EMBL/GenBank/DDBJ databases">
        <authorList>
            <person name="Lanie J.A."/>
            <person name="Ng W.-L."/>
            <person name="Kazmierczak K.M."/>
            <person name="Andrzejewski T.M."/>
            <person name="Davidsen T.M."/>
            <person name="Wayne K.J."/>
            <person name="Tettelin H."/>
            <person name="Glass J.I."/>
            <person name="Rusch D."/>
            <person name="Podicherti R."/>
            <person name="Tsui H.-C.T."/>
            <person name="Winkler M.E."/>
        </authorList>
    </citation>
    <scope>NUCLEOTIDE SEQUENCE</scope>
</reference>
<dbReference type="GO" id="GO:0004664">
    <property type="term" value="F:prephenate dehydratase activity"/>
    <property type="evidence" value="ECO:0007669"/>
    <property type="project" value="InterPro"/>
</dbReference>
<dbReference type="Pfam" id="PF00800">
    <property type="entry name" value="PDT"/>
    <property type="match status" value="1"/>
</dbReference>
<dbReference type="EMBL" id="UINC01018978">
    <property type="protein sequence ID" value="SVA80094.1"/>
    <property type="molecule type" value="Genomic_DNA"/>
</dbReference>
<sequence>MTTIGIQGGKGSFSEQAAQSFAQNHGLEGAEIVYQISSEHVLTSIENGKTNYGIFAMENAQGGVVIESVEALAKYRCDIIEMFHIPIIQNLLGLAGMNVGDITEIHSHQQALRQCKDYLSEHFWTRPLIEDDDTAEAARRLSEGKLPTTAGVIANKACADLYGLEILQESIHDLKHNLTLFLGVKKLGDS</sequence>
<dbReference type="GO" id="GO:0005737">
    <property type="term" value="C:cytoplasm"/>
    <property type="evidence" value="ECO:0007669"/>
    <property type="project" value="TreeGrafter"/>
</dbReference>
<dbReference type="CDD" id="cd13631">
    <property type="entry name" value="PBP2_Ct-PDT_like"/>
    <property type="match status" value="1"/>
</dbReference>
<evidence type="ECO:0000256" key="5">
    <source>
        <dbReference type="ARBA" id="ARBA00029440"/>
    </source>
</evidence>
<organism evidence="7">
    <name type="scientific">marine metagenome</name>
    <dbReference type="NCBI Taxonomy" id="408172"/>
    <lineage>
        <taxon>unclassified sequences</taxon>
        <taxon>metagenomes</taxon>
        <taxon>ecological metagenomes</taxon>
    </lineage>
</organism>
<evidence type="ECO:0000313" key="7">
    <source>
        <dbReference type="EMBL" id="SVA80094.1"/>
    </source>
</evidence>
<feature type="domain" description="Prephenate dehydratase" evidence="6">
    <location>
        <begin position="3"/>
        <end position="186"/>
    </location>
</feature>
<evidence type="ECO:0000259" key="6">
    <source>
        <dbReference type="PROSITE" id="PS51171"/>
    </source>
</evidence>
<name>A0A381YT22_9ZZZZ</name>
<dbReference type="InterPro" id="IPR001086">
    <property type="entry name" value="Preph_deHydtase"/>
</dbReference>
<evidence type="ECO:0000256" key="1">
    <source>
        <dbReference type="ARBA" id="ARBA00022605"/>
    </source>
</evidence>
<accession>A0A381YT22</accession>
<dbReference type="SUPFAM" id="SSF53850">
    <property type="entry name" value="Periplasmic binding protein-like II"/>
    <property type="match status" value="1"/>
</dbReference>